<evidence type="ECO:0008006" key="9">
    <source>
        <dbReference type="Google" id="ProtNLM"/>
    </source>
</evidence>
<evidence type="ECO:0000259" key="5">
    <source>
        <dbReference type="Pfam" id="PF01345"/>
    </source>
</evidence>
<gene>
    <name evidence="7" type="ORF">C7C45_16505</name>
</gene>
<dbReference type="AlphaFoldDB" id="A0A318P1D1"/>
<name>A0A318P1D1_9ACTN</name>
<evidence type="ECO:0000259" key="6">
    <source>
        <dbReference type="Pfam" id="PF17210"/>
    </source>
</evidence>
<dbReference type="Pfam" id="PF17210">
    <property type="entry name" value="SdrD_B"/>
    <property type="match status" value="1"/>
</dbReference>
<evidence type="ECO:0000256" key="1">
    <source>
        <dbReference type="ARBA" id="ARBA00004613"/>
    </source>
</evidence>
<dbReference type="EMBL" id="PYBV01000019">
    <property type="protein sequence ID" value="PYC69282.1"/>
    <property type="molecule type" value="Genomic_DNA"/>
</dbReference>
<evidence type="ECO:0000256" key="3">
    <source>
        <dbReference type="ARBA" id="ARBA00022729"/>
    </source>
</evidence>
<evidence type="ECO:0000313" key="8">
    <source>
        <dbReference type="Proteomes" id="UP000248333"/>
    </source>
</evidence>
<dbReference type="InterPro" id="IPR013783">
    <property type="entry name" value="Ig-like_fold"/>
</dbReference>
<comment type="subcellular location">
    <subcellularLocation>
        <location evidence="1">Secreted</location>
    </subcellularLocation>
</comment>
<feature type="domain" description="DUF11" evidence="5">
    <location>
        <begin position="57"/>
        <end position="161"/>
    </location>
</feature>
<dbReference type="GO" id="GO:0005576">
    <property type="term" value="C:extracellular region"/>
    <property type="evidence" value="ECO:0007669"/>
    <property type="project" value="UniProtKB-SubCell"/>
</dbReference>
<proteinExistence type="predicted"/>
<dbReference type="Pfam" id="PF01345">
    <property type="entry name" value="DUF11"/>
    <property type="match status" value="1"/>
</dbReference>
<dbReference type="InterPro" id="IPR033764">
    <property type="entry name" value="Sdr_B"/>
</dbReference>
<feature type="signal peptide" evidence="4">
    <location>
        <begin position="1"/>
        <end position="37"/>
    </location>
</feature>
<keyword evidence="2" id="KW-0964">Secreted</keyword>
<sequence length="559" mass="57959">MVNHNLRTGTVRALQAGSLATAVVASLLAAVPGAASAAPNTADVVVGVIANPGQMGPAGGRVHLAVSVRNAGGAEATDTTLKLSLPSGATLDVGDSLGGWTCDAAAAKCKYAILAAGTDTDFVLGVTLPAGADGQKTKVTATATTQTRESSTTNNTASANIEYVAKPDLAFSFEFAVGDISYLGGNGARGMAQARATNIGTTPAPGARFTFQMPPDAFAGAWTTDPEWNCDFSTSTWVCDNDRDIPPGGMAFLNFYPYFPAGTVGDTRTVTASVSTSAPERSLANNSGTTTFTYVVPPPADVEMYGIAVVGRDELRANEEFDLSVSVNLRGGSPSENTAVRVPLPATVELTSLDPGDANWTCRLNDTADDRFVECTRPFWDIGTSNGELLLKLKANAGTPDGPLTFTATASTSTPEASLENNTATDSVTYVAEGAITGHVWLDLDRDGQRDADEPKAVDKTSLSVMPETGQLPWGEGYVGGNEMAGTFWGRLRPGRYTLQVSLPSGSTFQFTTPDQGDDATDSDIIGSSGGYYNQGWSAVVEIRDGAETAVDVGILPPS</sequence>
<comment type="caution">
    <text evidence="7">The sequence shown here is derived from an EMBL/GenBank/DDBJ whole genome shotgun (WGS) entry which is preliminary data.</text>
</comment>
<evidence type="ECO:0000256" key="4">
    <source>
        <dbReference type="SAM" id="SignalP"/>
    </source>
</evidence>
<organism evidence="7 8">
    <name type="scientific">Micromonospora arborensis</name>
    <dbReference type="NCBI Taxonomy" id="2116518"/>
    <lineage>
        <taxon>Bacteria</taxon>
        <taxon>Bacillati</taxon>
        <taxon>Actinomycetota</taxon>
        <taxon>Actinomycetes</taxon>
        <taxon>Micromonosporales</taxon>
        <taxon>Micromonosporaceae</taxon>
        <taxon>Micromonospora</taxon>
    </lineage>
</organism>
<dbReference type="InterPro" id="IPR001434">
    <property type="entry name" value="OmcB-like_DUF11"/>
</dbReference>
<feature type="domain" description="SD-repeat containing protein B" evidence="6">
    <location>
        <begin position="437"/>
        <end position="529"/>
    </location>
</feature>
<dbReference type="GO" id="GO:0005975">
    <property type="term" value="P:carbohydrate metabolic process"/>
    <property type="evidence" value="ECO:0007669"/>
    <property type="project" value="UniProtKB-ARBA"/>
</dbReference>
<evidence type="ECO:0000256" key="2">
    <source>
        <dbReference type="ARBA" id="ARBA00022525"/>
    </source>
</evidence>
<reference evidence="7 8" key="1">
    <citation type="submission" date="2018-03" db="EMBL/GenBank/DDBJ databases">
        <title>Bioinformatic expansion and discovery of thiopeptide antibiotics.</title>
        <authorList>
            <person name="Schwalen C.J."/>
            <person name="Hudson G.A."/>
            <person name="Mitchell D.A."/>
        </authorList>
    </citation>
    <scope>NUCLEOTIDE SEQUENCE [LARGE SCALE GENOMIC DNA]</scope>
    <source>
        <strain evidence="7 8">NRRL 8041</strain>
    </source>
</reference>
<dbReference type="SUPFAM" id="SSF117074">
    <property type="entry name" value="Hypothetical protein PA1324"/>
    <property type="match status" value="1"/>
</dbReference>
<dbReference type="RefSeq" id="WP_110564539.1">
    <property type="nucleotide sequence ID" value="NZ_PYBV01000019.1"/>
</dbReference>
<dbReference type="Gene3D" id="2.60.40.10">
    <property type="entry name" value="Immunoglobulins"/>
    <property type="match status" value="2"/>
</dbReference>
<protein>
    <recommendedName>
        <fullName evidence="9">DUF11 domain-containing protein</fullName>
    </recommendedName>
</protein>
<keyword evidence="3 4" id="KW-0732">Signal</keyword>
<dbReference type="OrthoDB" id="3169091at2"/>
<feature type="chain" id="PRO_5016360188" description="DUF11 domain-containing protein" evidence="4">
    <location>
        <begin position="38"/>
        <end position="559"/>
    </location>
</feature>
<keyword evidence="8" id="KW-1185">Reference proteome</keyword>
<evidence type="ECO:0000313" key="7">
    <source>
        <dbReference type="EMBL" id="PYC69282.1"/>
    </source>
</evidence>
<dbReference type="Proteomes" id="UP000248333">
    <property type="component" value="Unassembled WGS sequence"/>
</dbReference>
<accession>A0A318P1D1</accession>